<reference evidence="1 2" key="1">
    <citation type="submission" date="2013-08" db="EMBL/GenBank/DDBJ databases">
        <authorList>
            <person name="Huang J."/>
            <person name="Wang G."/>
        </authorList>
    </citation>
    <scope>NUCLEOTIDE SEQUENCE [LARGE SCALE GENOMIC DNA]</scope>
    <source>
        <strain evidence="1 2">JSM 076056</strain>
    </source>
</reference>
<proteinExistence type="predicted"/>
<gene>
    <name evidence="1" type="ORF">N781_05710</name>
</gene>
<organism evidence="1 2">
    <name type="scientific">Pontibacillus halophilus JSM 076056 = DSM 19796</name>
    <dbReference type="NCBI Taxonomy" id="1385510"/>
    <lineage>
        <taxon>Bacteria</taxon>
        <taxon>Bacillati</taxon>
        <taxon>Bacillota</taxon>
        <taxon>Bacilli</taxon>
        <taxon>Bacillales</taxon>
        <taxon>Bacillaceae</taxon>
        <taxon>Pontibacillus</taxon>
    </lineage>
</organism>
<dbReference type="STRING" id="1385510.GCA_000425205_02723"/>
<dbReference type="Gene3D" id="1.10.287.760">
    <property type="entry name" value="YqgQ-like"/>
    <property type="match status" value="1"/>
</dbReference>
<dbReference type="SUPFAM" id="SSF158379">
    <property type="entry name" value="YqgQ-like"/>
    <property type="match status" value="1"/>
</dbReference>
<dbReference type="eggNOG" id="COG4483">
    <property type="taxonomic scope" value="Bacteria"/>
</dbReference>
<evidence type="ECO:0000313" key="2">
    <source>
        <dbReference type="Proteomes" id="UP000030528"/>
    </source>
</evidence>
<sequence length="65" mass="7857">MKTIYDVQQLLKRFGTFIYVGDRVADLELMEDEVRELYENKMITIEEFKDSVLLLRQKRTELVDK</sequence>
<dbReference type="RefSeq" id="WP_026801028.1">
    <property type="nucleotide sequence ID" value="NZ_AULI01000012.1"/>
</dbReference>
<dbReference type="InterPro" id="IPR023164">
    <property type="entry name" value="YqgQ-like_sf"/>
</dbReference>
<accession>A0A0A5GI26</accession>
<dbReference type="EMBL" id="AVPE01000012">
    <property type="protein sequence ID" value="KGX90868.1"/>
    <property type="molecule type" value="Genomic_DNA"/>
</dbReference>
<keyword evidence="2" id="KW-1185">Reference proteome</keyword>
<comment type="caution">
    <text evidence="1">The sequence shown here is derived from an EMBL/GenBank/DDBJ whole genome shotgun (WGS) entry which is preliminary data.</text>
</comment>
<evidence type="ECO:0008006" key="3">
    <source>
        <dbReference type="Google" id="ProtNLM"/>
    </source>
</evidence>
<name>A0A0A5GI26_9BACI</name>
<dbReference type="OrthoDB" id="2361671at2"/>
<evidence type="ECO:0000313" key="1">
    <source>
        <dbReference type="EMBL" id="KGX90868.1"/>
    </source>
</evidence>
<dbReference type="Pfam" id="PF06014">
    <property type="entry name" value="YqgQ-like"/>
    <property type="match status" value="1"/>
</dbReference>
<dbReference type="InterPro" id="IPR009256">
    <property type="entry name" value="YqgQ-like"/>
</dbReference>
<dbReference type="Proteomes" id="UP000030528">
    <property type="component" value="Unassembled WGS sequence"/>
</dbReference>
<dbReference type="AlphaFoldDB" id="A0A0A5GI26"/>
<protein>
    <recommendedName>
        <fullName evidence="3">Cytosolic protein</fullName>
    </recommendedName>
</protein>